<dbReference type="AlphaFoldDB" id="A0A5N5QAG1"/>
<evidence type="ECO:0000313" key="2">
    <source>
        <dbReference type="Proteomes" id="UP000383932"/>
    </source>
</evidence>
<reference evidence="1 2" key="1">
    <citation type="journal article" date="2019" name="Fungal Biol. Biotechnol.">
        <title>Draft genome sequence of fastidious pathogen Ceratobasidium theobromae, which causes vascular-streak dieback in Theobroma cacao.</title>
        <authorList>
            <person name="Ali S.S."/>
            <person name="Asman A."/>
            <person name="Shao J."/>
            <person name="Firmansyah A.P."/>
            <person name="Susilo A.W."/>
            <person name="Rosmana A."/>
            <person name="McMahon P."/>
            <person name="Junaid M."/>
            <person name="Guest D."/>
            <person name="Kheng T.Y."/>
            <person name="Meinhardt L.W."/>
            <person name="Bailey B.A."/>
        </authorList>
    </citation>
    <scope>NUCLEOTIDE SEQUENCE [LARGE SCALE GENOMIC DNA]</scope>
    <source>
        <strain evidence="1 2">CT2</strain>
    </source>
</reference>
<dbReference type="Proteomes" id="UP000383932">
    <property type="component" value="Unassembled WGS sequence"/>
</dbReference>
<dbReference type="InterPro" id="IPR014990">
    <property type="entry name" value="DUF1838"/>
</dbReference>
<accession>A0A5N5QAG1</accession>
<proteinExistence type="predicted"/>
<dbReference type="OrthoDB" id="899at2759"/>
<dbReference type="Pfam" id="PF08894">
    <property type="entry name" value="DUF1838"/>
    <property type="match status" value="1"/>
</dbReference>
<protein>
    <submittedName>
        <fullName evidence="1">Uncharacterized protein</fullName>
    </submittedName>
</protein>
<organism evidence="1 2">
    <name type="scientific">Ceratobasidium theobromae</name>
    <dbReference type="NCBI Taxonomy" id="1582974"/>
    <lineage>
        <taxon>Eukaryota</taxon>
        <taxon>Fungi</taxon>
        <taxon>Dikarya</taxon>
        <taxon>Basidiomycota</taxon>
        <taxon>Agaricomycotina</taxon>
        <taxon>Agaricomycetes</taxon>
        <taxon>Cantharellales</taxon>
        <taxon>Ceratobasidiaceae</taxon>
        <taxon>Ceratobasidium</taxon>
    </lineage>
</organism>
<keyword evidence="2" id="KW-1185">Reference proteome</keyword>
<evidence type="ECO:0000313" key="1">
    <source>
        <dbReference type="EMBL" id="KAB5588780.1"/>
    </source>
</evidence>
<gene>
    <name evidence="1" type="ORF">CTheo_7782</name>
</gene>
<sequence>MLTGIRSTMEWDSRVGKMIDSVDANTMRSTVVVAVFSAVLGVFGAPPTAVDLTVSDIVRAGYHMDMAEDTVTEWDGQLYTFQPGSLPQHLFRVRGVTTSRAVPVTVGGFDILQRELFLYYKPDTDTIASTFLSPWDSQTYPVIHTQNNPVYTVLENKTYPGSTDGDRTIVSLSTTNLFTNPLNASDATRGILSPFSGGLTNISTLDTTTYTFPTSLLPQTGKPQSLTNVTISRTRVLSLLPFMNAPAKAASTTTLMMLLQGRKVAEGIDGLSTVLQTELEERKLWAYEDAPTSRDDVGSGSFKSAVNGANEWLDFATSNVFNPWRMNKTDVFPLQDIGDWCDA</sequence>
<comment type="caution">
    <text evidence="1">The sequence shown here is derived from an EMBL/GenBank/DDBJ whole genome shotgun (WGS) entry which is preliminary data.</text>
</comment>
<name>A0A5N5QAG1_9AGAM</name>
<dbReference type="EMBL" id="SSOP01000372">
    <property type="protein sequence ID" value="KAB5588780.1"/>
    <property type="molecule type" value="Genomic_DNA"/>
</dbReference>